<dbReference type="InterPro" id="IPR013783">
    <property type="entry name" value="Ig-like_fold"/>
</dbReference>
<dbReference type="EMBL" id="CAEZZJ010000055">
    <property type="protein sequence ID" value="CAB4757604.1"/>
    <property type="molecule type" value="Genomic_DNA"/>
</dbReference>
<name>A0A6J6UER0_9ZZZZ</name>
<reference evidence="1" key="1">
    <citation type="submission" date="2020-05" db="EMBL/GenBank/DDBJ databases">
        <authorList>
            <person name="Chiriac C."/>
            <person name="Salcher M."/>
            <person name="Ghai R."/>
            <person name="Kavagutti S V."/>
        </authorList>
    </citation>
    <scope>NUCLEOTIDE SEQUENCE</scope>
</reference>
<proteinExistence type="predicted"/>
<protein>
    <submittedName>
        <fullName evidence="1">Unannotated protein</fullName>
    </submittedName>
</protein>
<organism evidence="1">
    <name type="scientific">freshwater metagenome</name>
    <dbReference type="NCBI Taxonomy" id="449393"/>
    <lineage>
        <taxon>unclassified sequences</taxon>
        <taxon>metagenomes</taxon>
        <taxon>ecological metagenomes</taxon>
    </lineage>
</organism>
<sequence length="316" mass="32341">MKKIISSVVTGALIMTGGLALSAPAQAAATPTFVLSGGNGVYGLDPISIVATAGAEGIVKFMVGGVALPGCDASATSASAPFVAKCAWTPAAAGPATLTATFTPKDATAFTAATSNTLAVKVGKPVQGVVSPIHIYVDEVLASGSTGALAPRFGQGCTVSSEYIIGQQIVFRVYANNADQGGAVMDSSNTASAYVEVVGMKDPLKLSYGNHSGVSFWTAVLNTGTAEGKYSTLGVIKFKVTMVAKDQKTAKVLSTKLAPKKVNGAYVYDSEGRLVSERVTYYRTVTMNPILKGAVGTWESNFTAASQLTLYAVPKA</sequence>
<gene>
    <name evidence="1" type="ORF">UFOPK2852_00590</name>
</gene>
<evidence type="ECO:0000313" key="1">
    <source>
        <dbReference type="EMBL" id="CAB4757604.1"/>
    </source>
</evidence>
<dbReference type="Gene3D" id="2.60.40.10">
    <property type="entry name" value="Immunoglobulins"/>
    <property type="match status" value="1"/>
</dbReference>
<dbReference type="AlphaFoldDB" id="A0A6J6UER0"/>
<accession>A0A6J6UER0</accession>